<proteinExistence type="predicted"/>
<dbReference type="EMBL" id="ONZQ02000005">
    <property type="protein sequence ID" value="SPO01694.1"/>
    <property type="molecule type" value="Genomic_DNA"/>
</dbReference>
<evidence type="ECO:0000313" key="1">
    <source>
        <dbReference type="EMBL" id="SPO01694.1"/>
    </source>
</evidence>
<protein>
    <submittedName>
        <fullName evidence="1">Uncharacterized protein</fullName>
    </submittedName>
</protein>
<keyword evidence="2" id="KW-1185">Reference proteome</keyword>
<name>A0AAE8SUV5_9PEZI</name>
<comment type="caution">
    <text evidence="1">The sequence shown here is derived from an EMBL/GenBank/DDBJ whole genome shotgun (WGS) entry which is preliminary data.</text>
</comment>
<evidence type="ECO:0000313" key="2">
    <source>
        <dbReference type="Proteomes" id="UP001187682"/>
    </source>
</evidence>
<accession>A0AAE8SUV5</accession>
<reference evidence="1" key="1">
    <citation type="submission" date="2018-03" db="EMBL/GenBank/DDBJ databases">
        <authorList>
            <person name="Guldener U."/>
        </authorList>
    </citation>
    <scope>NUCLEOTIDE SEQUENCE</scope>
</reference>
<organism evidence="1 2">
    <name type="scientific">Cephalotrichum gorgonifer</name>
    <dbReference type="NCBI Taxonomy" id="2041049"/>
    <lineage>
        <taxon>Eukaryota</taxon>
        <taxon>Fungi</taxon>
        <taxon>Dikarya</taxon>
        <taxon>Ascomycota</taxon>
        <taxon>Pezizomycotina</taxon>
        <taxon>Sordariomycetes</taxon>
        <taxon>Hypocreomycetidae</taxon>
        <taxon>Microascales</taxon>
        <taxon>Microascaceae</taxon>
        <taxon>Cephalotrichum</taxon>
    </lineage>
</organism>
<gene>
    <name evidence="1" type="ORF">DNG_04367</name>
</gene>
<sequence>MDVCDPDPNNGHRKHSVISSRNVAGTVEQLRQTQRTTPRSKAIIVFCRGLRRGTHFQLFWDAVGGALGLAELMATFSLNDVRTICRHLGGTASALNARPERQAGLAQLVGLLHEPVQRDPRPLGEYYQDIVPACGLEMVEEWDDDGETEWTAFQRTCLFTSHREWYQNRFLENISLPPSGIHQGTTLWEETRLFQGDLAFSKTILSTLGADKEEPSRLPRDFLSAFAMPLLQRLVRHRRYDDETRDKFLNLVVRCINVHQQDIASLPLADLESLLQYAIQRWRDARVGGAHAATAATKQETELCLARLIELVPSNRRRPREKLSVLCEILLHYDGPCFETYPLLRLLLRHGRGYELDIDDDSPQTLSRLRDLTARGNRWPIALFRYLSVDDATRLFKILSAADVTGSFLARGEADRSGQTTVFQQQKEYGSICGDTEVVRYYLLAKSRKKGTDEPAWLARARALVHERRKKAQEGREWQQRDFWSRSAMNLCVAAGDMEMLEDTILWARRFINQGMVSKGLYTDLVFGTAEIRDLLSAIPGEHEDGRDVPSDRVAEAVAKDIEISGRIIHHLMETIKMDAALHPTEHRFWRTILMLPKHIIDCRLEEYNAASFTRLFDQATPGSDHLSSGAVERVWKPTIDVLVTAEGLLSSVSTNLSVQVTGAYVYQGLSGMSGAIRADLTSFVLERMRTHLGPEGLKVQMNKVVSLVASVAQSDQPWLAIPFVHNLILEGERSSDSMWHRQILTSAFLSSLPYEAANALLHAIADAIRGRMRQQNARPIEKKGEGEGEEGVPRPAAVKVTTVKMIAQLLQDSRIIGPSAACDILIGLLAEARHIDSLIAIVNSLLSILQRLTYSPEIHTRVLGALEETLSPILPRLSQRQPLSEADWIAAEEGEADLPDVSTDTPLISLFLTLDYSSGAMSHETKERLMQLLMHIPGQSALLNARWNKLFLAKNGFSLDDGECIPSAPACLAVSIDLLRRFASYAPASIFAMLREMALVNLNPTPGIARVTKAVKADRDLINSNAGRHWLAQFDNPGRSALENFGIRTAALLLQKDPGSLLASKRNDGEGLSVLLVGESLLAVADRIISCELLPTFGNLIAYLTEGRLDSRAKWLAWREHCVPILRAIATKIDGLRHRRQPSAEPVPKSLPSLFDLGVSILPIPYSNPPKEPALAEDVDAFVPELAALVEWLVESLVQRGVPYHDEFSRLKKEVRQGLKSGDYARVALRLGQLGGGIVVQGESGQGPTLAGYLRLDLAQYLLLEAGDPMDETCGVLPEVKQMVRGWVSSDDERVHLAGMAVVQKHKKVFSWRKDSTVLDNAA</sequence>
<dbReference type="Proteomes" id="UP001187682">
    <property type="component" value="Unassembled WGS sequence"/>
</dbReference>